<gene>
    <name evidence="2" type="ORF">ACFOX3_13115</name>
</gene>
<dbReference type="SMART" id="SM00987">
    <property type="entry name" value="UreE_C"/>
    <property type="match status" value="1"/>
</dbReference>
<sequence length="197" mass="21948">MTTKANLARDIANCQLCAGLLPDPPKPILQLGFNAPILIAGQAPGRLTRVRGLAFDDASGDRLRAWLGVTREQFYNPSLFSILPMGFCYPGTGTNGDLAPRAECAAHWRRKVLIQHEGLALQLVIGHYAQQWHLNSQTNLTETVRNWRAFWPAALPLPHPSPRNNRWLKANPWFAEQVLPELQAQVTRLLAGRAGLY</sequence>
<keyword evidence="3" id="KW-1185">Reference proteome</keyword>
<dbReference type="Pfam" id="PF03167">
    <property type="entry name" value="UDG"/>
    <property type="match status" value="1"/>
</dbReference>
<dbReference type="InterPro" id="IPR005122">
    <property type="entry name" value="Uracil-DNA_glycosylase-like"/>
</dbReference>
<dbReference type="RefSeq" id="WP_290260924.1">
    <property type="nucleotide sequence ID" value="NZ_JAUFQG010000004.1"/>
</dbReference>
<comment type="caution">
    <text evidence="2">The sequence shown here is derived from an EMBL/GenBank/DDBJ whole genome shotgun (WGS) entry which is preliminary data.</text>
</comment>
<dbReference type="PANTHER" id="PTHR42160">
    <property type="entry name" value="URACIL-DNA GLYCOSYLASE SUPERFAMILY PROTEIN"/>
    <property type="match status" value="1"/>
</dbReference>
<evidence type="ECO:0000313" key="2">
    <source>
        <dbReference type="EMBL" id="MFC4363248.1"/>
    </source>
</evidence>
<organism evidence="2 3">
    <name type="scientific">Simiduia curdlanivorans</name>
    <dbReference type="NCBI Taxonomy" id="1492769"/>
    <lineage>
        <taxon>Bacteria</taxon>
        <taxon>Pseudomonadati</taxon>
        <taxon>Pseudomonadota</taxon>
        <taxon>Gammaproteobacteria</taxon>
        <taxon>Cellvibrionales</taxon>
        <taxon>Cellvibrionaceae</taxon>
        <taxon>Simiduia</taxon>
    </lineage>
</organism>
<name>A0ABV8V6A9_9GAMM</name>
<reference evidence="3" key="1">
    <citation type="journal article" date="2019" name="Int. J. Syst. Evol. Microbiol.">
        <title>The Global Catalogue of Microorganisms (GCM) 10K type strain sequencing project: providing services to taxonomists for standard genome sequencing and annotation.</title>
        <authorList>
            <consortium name="The Broad Institute Genomics Platform"/>
            <consortium name="The Broad Institute Genome Sequencing Center for Infectious Disease"/>
            <person name="Wu L."/>
            <person name="Ma J."/>
        </authorList>
    </citation>
    <scope>NUCLEOTIDE SEQUENCE [LARGE SCALE GENOMIC DNA]</scope>
    <source>
        <strain evidence="3">CECT 8570</strain>
    </source>
</reference>
<proteinExistence type="predicted"/>
<protein>
    <submittedName>
        <fullName evidence="2">Uracil-DNA glycosylase family protein</fullName>
    </submittedName>
</protein>
<dbReference type="CDD" id="cd10033">
    <property type="entry name" value="UDG_like"/>
    <property type="match status" value="1"/>
</dbReference>
<evidence type="ECO:0000259" key="1">
    <source>
        <dbReference type="SMART" id="SM00986"/>
    </source>
</evidence>
<dbReference type="InterPro" id="IPR047124">
    <property type="entry name" value="HI_0220.2"/>
</dbReference>
<dbReference type="InterPro" id="IPR036895">
    <property type="entry name" value="Uracil-DNA_glycosylase-like_sf"/>
</dbReference>
<evidence type="ECO:0000313" key="3">
    <source>
        <dbReference type="Proteomes" id="UP001595840"/>
    </source>
</evidence>
<dbReference type="EMBL" id="JBHSCX010000020">
    <property type="protein sequence ID" value="MFC4363248.1"/>
    <property type="molecule type" value="Genomic_DNA"/>
</dbReference>
<dbReference type="Gene3D" id="3.40.470.10">
    <property type="entry name" value="Uracil-DNA glycosylase-like domain"/>
    <property type="match status" value="1"/>
</dbReference>
<dbReference type="PANTHER" id="PTHR42160:SF1">
    <property type="entry name" value="URACIL-DNA GLYCOSYLASE SUPERFAMILY PROTEIN"/>
    <property type="match status" value="1"/>
</dbReference>
<feature type="domain" description="Uracil-DNA glycosylase-like" evidence="1">
    <location>
        <begin position="28"/>
        <end position="183"/>
    </location>
</feature>
<dbReference type="SMART" id="SM00986">
    <property type="entry name" value="UDG"/>
    <property type="match status" value="1"/>
</dbReference>
<accession>A0ABV8V6A9</accession>
<dbReference type="Proteomes" id="UP001595840">
    <property type="component" value="Unassembled WGS sequence"/>
</dbReference>
<dbReference type="SUPFAM" id="SSF52141">
    <property type="entry name" value="Uracil-DNA glycosylase-like"/>
    <property type="match status" value="1"/>
</dbReference>